<organism evidence="1 2">
    <name type="scientific">Pistacia integerrima</name>
    <dbReference type="NCBI Taxonomy" id="434235"/>
    <lineage>
        <taxon>Eukaryota</taxon>
        <taxon>Viridiplantae</taxon>
        <taxon>Streptophyta</taxon>
        <taxon>Embryophyta</taxon>
        <taxon>Tracheophyta</taxon>
        <taxon>Spermatophyta</taxon>
        <taxon>Magnoliopsida</taxon>
        <taxon>eudicotyledons</taxon>
        <taxon>Gunneridae</taxon>
        <taxon>Pentapetalae</taxon>
        <taxon>rosids</taxon>
        <taxon>malvids</taxon>
        <taxon>Sapindales</taxon>
        <taxon>Anacardiaceae</taxon>
        <taxon>Pistacia</taxon>
    </lineage>
</organism>
<proteinExistence type="predicted"/>
<reference evidence="2" key="1">
    <citation type="journal article" date="2023" name="G3 (Bethesda)">
        <title>Genome assembly and association tests identify interacting loci associated with vigor, precocity, and sex in interspecific pistachio rootstocks.</title>
        <authorList>
            <person name="Palmer W."/>
            <person name="Jacygrad E."/>
            <person name="Sagayaradj S."/>
            <person name="Cavanaugh K."/>
            <person name="Han R."/>
            <person name="Bertier L."/>
            <person name="Beede B."/>
            <person name="Kafkas S."/>
            <person name="Golino D."/>
            <person name="Preece J."/>
            <person name="Michelmore R."/>
        </authorList>
    </citation>
    <scope>NUCLEOTIDE SEQUENCE [LARGE SCALE GENOMIC DNA]</scope>
</reference>
<gene>
    <name evidence="1" type="ORF">Pint_12943</name>
</gene>
<evidence type="ECO:0000313" key="1">
    <source>
        <dbReference type="EMBL" id="KAJ0030439.1"/>
    </source>
</evidence>
<keyword evidence="2" id="KW-1185">Reference proteome</keyword>
<name>A0ACC0Y758_9ROSI</name>
<dbReference type="Proteomes" id="UP001163603">
    <property type="component" value="Chromosome 8"/>
</dbReference>
<evidence type="ECO:0000313" key="2">
    <source>
        <dbReference type="Proteomes" id="UP001163603"/>
    </source>
</evidence>
<sequence>MTAPSSRAGFATSLRNASSSMPSSSQRSSSSHFPSSTGQANQ</sequence>
<dbReference type="EMBL" id="CM047743">
    <property type="protein sequence ID" value="KAJ0030439.1"/>
    <property type="molecule type" value="Genomic_DNA"/>
</dbReference>
<comment type="caution">
    <text evidence="1">The sequence shown here is derived from an EMBL/GenBank/DDBJ whole genome shotgun (WGS) entry which is preliminary data.</text>
</comment>
<protein>
    <submittedName>
        <fullName evidence="1">Uncharacterized protein</fullName>
    </submittedName>
</protein>
<accession>A0ACC0Y758</accession>